<evidence type="ECO:0000313" key="1">
    <source>
        <dbReference type="EMBL" id="OFA05188.1"/>
    </source>
</evidence>
<proteinExistence type="predicted"/>
<keyword evidence="2" id="KW-1185">Reference proteome</keyword>
<dbReference type="OrthoDB" id="8656743at2"/>
<dbReference type="RefSeq" id="WP_141749469.1">
    <property type="nucleotide sequence ID" value="NZ_LROM01000067.1"/>
</dbReference>
<reference evidence="2" key="1">
    <citation type="journal article" date="2016" name="Front. Microbiol.">
        <title>Molecular Keys to the Janthinobacterium and Duganella spp. Interaction with the Plant Pathogen Fusarium graminearum.</title>
        <authorList>
            <person name="Haack F.S."/>
            <person name="Poehlein A."/>
            <person name="Kroger C."/>
            <person name="Voigt C.A."/>
            <person name="Piepenbring M."/>
            <person name="Bode H.B."/>
            <person name="Daniel R."/>
            <person name="Schafer W."/>
            <person name="Streit W.R."/>
        </authorList>
    </citation>
    <scope>NUCLEOTIDE SEQUENCE [LARGE SCALE GENOMIC DNA]</scope>
    <source>
        <strain evidence="2">T54</strain>
    </source>
</reference>
<organism evidence="1 2">
    <name type="scientific">Duganella phyllosphaerae</name>
    <dbReference type="NCBI Taxonomy" id="762836"/>
    <lineage>
        <taxon>Bacteria</taxon>
        <taxon>Pseudomonadati</taxon>
        <taxon>Pseudomonadota</taxon>
        <taxon>Betaproteobacteria</taxon>
        <taxon>Burkholderiales</taxon>
        <taxon>Oxalobacteraceae</taxon>
        <taxon>Telluria group</taxon>
        <taxon>Duganella</taxon>
    </lineage>
</organism>
<comment type="caution">
    <text evidence="1">The sequence shown here is derived from an EMBL/GenBank/DDBJ whole genome shotgun (WGS) entry which is preliminary data.</text>
</comment>
<dbReference type="Proteomes" id="UP000175989">
    <property type="component" value="Unassembled WGS sequence"/>
</dbReference>
<protein>
    <submittedName>
        <fullName evidence="1">Uncharacterized protein</fullName>
    </submittedName>
</protein>
<evidence type="ECO:0000313" key="2">
    <source>
        <dbReference type="Proteomes" id="UP000175989"/>
    </source>
</evidence>
<gene>
    <name evidence="1" type="ORF">DUPY_15910</name>
</gene>
<sequence length="102" mass="11331">MGFHSERFWSAFQGVGMLDEATYQPPVGDLVVFLGGFKRPGQVVLDGMAHTTDFSIEYLASAVELKRNFIITVDKVQYKVRQTPLANGDGEFFTALLDEVTP</sequence>
<name>A0A1E7WZA4_9BURK</name>
<dbReference type="EMBL" id="LROM01000067">
    <property type="protein sequence ID" value="OFA05188.1"/>
    <property type="molecule type" value="Genomic_DNA"/>
</dbReference>
<dbReference type="AlphaFoldDB" id="A0A1E7WZA4"/>
<accession>A0A1E7WZA4</accession>